<keyword evidence="1" id="KW-1133">Transmembrane helix</keyword>
<dbReference type="EMBL" id="PFHR01000033">
    <property type="protein sequence ID" value="PIW97259.1"/>
    <property type="molecule type" value="Genomic_DNA"/>
</dbReference>
<sequence length="346" mass="37221">MENENILEAQKKDRVLKSLAVGGFIGLIVLIAWIGVQLVSFLPTALSSLASLADSVYNYQPVVLTVVNNKNVINVKEIATISWNIPKQIGTFAFSYTCSDGIAIDTRTKDGGIQNLTCENNYNLGDVSSVDILVNSEKNHFTDINYEIGFIPEKANAPIATTKGSLTVVNPDISSIVVIDEGSTTPTVTDVILETPPIIKTPVTTTTKPNPSTPIYEQHYIYEIPVSNPNGFTDLSTKFLATGIISNNTFVNTGTIDHSKVGAIQFEVKNIGTRTSNTWTFVAKLPNGTTYTSGTQTALKPNERSVITLGFSKPTSTGIKNFNISSSVSSDSKVSNNSFSAVVVIK</sequence>
<keyword evidence="1" id="KW-0472">Membrane</keyword>
<evidence type="ECO:0008006" key="4">
    <source>
        <dbReference type="Google" id="ProtNLM"/>
    </source>
</evidence>
<accession>A0A2M7IPJ0</accession>
<evidence type="ECO:0000256" key="1">
    <source>
        <dbReference type="SAM" id="Phobius"/>
    </source>
</evidence>
<organism evidence="2 3">
    <name type="scientific">Candidatus Kaiserbacteria bacterium CG_4_8_14_3_um_filter_38_9</name>
    <dbReference type="NCBI Taxonomy" id="1974599"/>
    <lineage>
        <taxon>Bacteria</taxon>
        <taxon>Candidatus Kaiseribacteriota</taxon>
    </lineage>
</organism>
<name>A0A2M7IPJ0_9BACT</name>
<dbReference type="AlphaFoldDB" id="A0A2M7IPJ0"/>
<gene>
    <name evidence="2" type="ORF">COZ82_00575</name>
</gene>
<reference evidence="3" key="1">
    <citation type="submission" date="2017-09" db="EMBL/GenBank/DDBJ databases">
        <title>Depth-based differentiation of microbial function through sediment-hosted aquifers and enrichment of novel symbionts in the deep terrestrial subsurface.</title>
        <authorList>
            <person name="Probst A.J."/>
            <person name="Ladd B."/>
            <person name="Jarett J.K."/>
            <person name="Geller-Mcgrath D.E."/>
            <person name="Sieber C.M.K."/>
            <person name="Emerson J.B."/>
            <person name="Anantharaman K."/>
            <person name="Thomas B.C."/>
            <person name="Malmstrom R."/>
            <person name="Stieglmeier M."/>
            <person name="Klingl A."/>
            <person name="Woyke T."/>
            <person name="Ryan C.M."/>
            <person name="Banfield J.F."/>
        </authorList>
    </citation>
    <scope>NUCLEOTIDE SEQUENCE [LARGE SCALE GENOMIC DNA]</scope>
</reference>
<proteinExistence type="predicted"/>
<keyword evidence="1" id="KW-0812">Transmembrane</keyword>
<comment type="caution">
    <text evidence="2">The sequence shown here is derived from an EMBL/GenBank/DDBJ whole genome shotgun (WGS) entry which is preliminary data.</text>
</comment>
<dbReference type="Proteomes" id="UP000230837">
    <property type="component" value="Unassembled WGS sequence"/>
</dbReference>
<evidence type="ECO:0000313" key="3">
    <source>
        <dbReference type="Proteomes" id="UP000230837"/>
    </source>
</evidence>
<protein>
    <recommendedName>
        <fullName evidence="4">CARDB domain-containing protein</fullName>
    </recommendedName>
</protein>
<feature type="transmembrane region" description="Helical" evidence="1">
    <location>
        <begin position="21"/>
        <end position="42"/>
    </location>
</feature>
<evidence type="ECO:0000313" key="2">
    <source>
        <dbReference type="EMBL" id="PIW97259.1"/>
    </source>
</evidence>